<protein>
    <recommendedName>
        <fullName evidence="2">Endonuclease/exonuclease/phosphatase domain-containing protein</fullName>
    </recommendedName>
</protein>
<feature type="chain" id="PRO_5018271665" description="Endonuclease/exonuclease/phosphatase domain-containing protein" evidence="1">
    <location>
        <begin position="20"/>
        <end position="336"/>
    </location>
</feature>
<dbReference type="EMBL" id="UYSU01039875">
    <property type="protein sequence ID" value="VDM01761.1"/>
    <property type="molecule type" value="Genomic_DNA"/>
</dbReference>
<organism evidence="3 4">
    <name type="scientific">Schistocephalus solidus</name>
    <name type="common">Tapeworm</name>
    <dbReference type="NCBI Taxonomy" id="70667"/>
    <lineage>
        <taxon>Eukaryota</taxon>
        <taxon>Metazoa</taxon>
        <taxon>Spiralia</taxon>
        <taxon>Lophotrochozoa</taxon>
        <taxon>Platyhelminthes</taxon>
        <taxon>Cestoda</taxon>
        <taxon>Eucestoda</taxon>
        <taxon>Diphyllobothriidea</taxon>
        <taxon>Diphyllobothriidae</taxon>
        <taxon>Schistocephalus</taxon>
    </lineage>
</organism>
<reference evidence="3 4" key="1">
    <citation type="submission" date="2018-11" db="EMBL/GenBank/DDBJ databases">
        <authorList>
            <consortium name="Pathogen Informatics"/>
        </authorList>
    </citation>
    <scope>NUCLEOTIDE SEQUENCE [LARGE SCALE GENOMIC DNA]</scope>
    <source>
        <strain evidence="3 4">NST_G2</strain>
    </source>
</reference>
<dbReference type="InterPro" id="IPR036691">
    <property type="entry name" value="Endo/exonu/phosph_ase_sf"/>
</dbReference>
<name>A0A3P7CWM1_SCHSO</name>
<evidence type="ECO:0000256" key="1">
    <source>
        <dbReference type="SAM" id="SignalP"/>
    </source>
</evidence>
<dbReference type="Proteomes" id="UP000275846">
    <property type="component" value="Unassembled WGS sequence"/>
</dbReference>
<feature type="domain" description="Endonuclease/exonuclease/phosphatase" evidence="2">
    <location>
        <begin position="69"/>
        <end position="226"/>
    </location>
</feature>
<keyword evidence="1" id="KW-0732">Signal</keyword>
<dbReference type="InterPro" id="IPR005135">
    <property type="entry name" value="Endo/exonuclease/phosphatase"/>
</dbReference>
<evidence type="ECO:0000313" key="4">
    <source>
        <dbReference type="Proteomes" id="UP000275846"/>
    </source>
</evidence>
<dbReference type="Gene3D" id="3.60.10.10">
    <property type="entry name" value="Endonuclease/exonuclease/phosphatase"/>
    <property type="match status" value="1"/>
</dbReference>
<dbReference type="GO" id="GO:0003824">
    <property type="term" value="F:catalytic activity"/>
    <property type="evidence" value="ECO:0007669"/>
    <property type="project" value="InterPro"/>
</dbReference>
<evidence type="ECO:0000259" key="2">
    <source>
        <dbReference type="Pfam" id="PF03372"/>
    </source>
</evidence>
<gene>
    <name evidence="3" type="ORF">SSLN_LOCUS15375</name>
</gene>
<feature type="signal peptide" evidence="1">
    <location>
        <begin position="1"/>
        <end position="19"/>
    </location>
</feature>
<proteinExistence type="predicted"/>
<dbReference type="SUPFAM" id="SSF56219">
    <property type="entry name" value="DNase I-like"/>
    <property type="match status" value="1"/>
</dbReference>
<dbReference type="Pfam" id="PF03372">
    <property type="entry name" value="Exo_endo_phos"/>
    <property type="match status" value="1"/>
</dbReference>
<sequence length="336" mass="36014">MWLLVAVLFPAATPRATVTTSGLNQARVSGAVCASTPGIADSRTSHLPPLKKSYGGGDSNPTILGATGLDRMTALVVRELAHYKVDIATLSETRLSEQGHQLEEVGAGYTFFWSGRPKAKRRDADVAFAVRNDIVGRPPCLSQSINDRLMSLRLPLQGDKLATIISAYDSPTTSSDASKDKFNEDLRALLVTAPKVDRLIVLGEFNARVGTNHAAWQGVLGPHGLGWPATSTDAPRCSQRRVELVSISLFSLLFPSLSAGYQGTSRALQGLRCQESSAGMQTSVVPLGGSARSEDKGAEKLAWCQSRPLSNVRLPFLGFVCPILLRTRQTQGTSQL</sequence>
<evidence type="ECO:0000313" key="3">
    <source>
        <dbReference type="EMBL" id="VDM01761.1"/>
    </source>
</evidence>
<keyword evidence="4" id="KW-1185">Reference proteome</keyword>
<dbReference type="STRING" id="70667.A0A3P7CWM1"/>
<accession>A0A3P7CWM1</accession>
<dbReference type="AlphaFoldDB" id="A0A3P7CWM1"/>